<name>A0A179B796_ACIFR</name>
<keyword evidence="1" id="KW-1133">Transmembrane helix</keyword>
<evidence type="ECO:0000313" key="2">
    <source>
        <dbReference type="EMBL" id="OAP87255.1"/>
    </source>
</evidence>
<comment type="caution">
    <text evidence="2">The sequence shown here is derived from an EMBL/GenBank/DDBJ whole genome shotgun (WGS) entry which is preliminary data.</text>
</comment>
<keyword evidence="3" id="KW-1185">Reference proteome</keyword>
<feature type="transmembrane region" description="Helical" evidence="1">
    <location>
        <begin position="108"/>
        <end position="133"/>
    </location>
</feature>
<sequence length="223" mass="25084">MTDNPSFPTVPRRTVFQVAQQAGYAGFAWIIRQVFWAFVSASTLFGIFFTVAYWGNVLPMMARAIIFYPNAINHWTDVFVGFMVVYLLWVLSYVTIRFMGRMAERYPILEKIGVGLLLLVILLLVAGMVYNGWSAKPVKIPSPPQKATFSTLVPSDRVLLHIHTSTPHTKKLPTHTSAALPPPPQWSPWTTTNMVGTATVKSLGHGRYEIQMIQPPRISRHQG</sequence>
<feature type="transmembrane region" description="Helical" evidence="1">
    <location>
        <begin position="75"/>
        <end position="96"/>
    </location>
</feature>
<dbReference type="AlphaFoldDB" id="A0A179B796"/>
<evidence type="ECO:0000313" key="3">
    <source>
        <dbReference type="Proteomes" id="UP000078302"/>
    </source>
</evidence>
<protein>
    <submittedName>
        <fullName evidence="2">Uncharacterized protein</fullName>
    </submittedName>
</protein>
<evidence type="ECO:0000256" key="1">
    <source>
        <dbReference type="SAM" id="Phobius"/>
    </source>
</evidence>
<keyword evidence="1" id="KW-0812">Transmembrane</keyword>
<organism evidence="2 3">
    <name type="scientific">Acidithiobacillus ferrooxidans</name>
    <name type="common">Thiobacillus ferrooxidans</name>
    <dbReference type="NCBI Taxonomy" id="920"/>
    <lineage>
        <taxon>Bacteria</taxon>
        <taxon>Pseudomonadati</taxon>
        <taxon>Pseudomonadota</taxon>
        <taxon>Acidithiobacillia</taxon>
        <taxon>Acidithiobacillales</taxon>
        <taxon>Acidithiobacillaceae</taxon>
        <taxon>Acidithiobacillus</taxon>
    </lineage>
</organism>
<feature type="transmembrane region" description="Helical" evidence="1">
    <location>
        <begin position="34"/>
        <end position="55"/>
    </location>
</feature>
<dbReference type="RefSeq" id="WP_064220335.1">
    <property type="nucleotide sequence ID" value="NZ_LVXZ01000289.1"/>
</dbReference>
<accession>A0A179B796</accession>
<keyword evidence="1" id="KW-0472">Membrane</keyword>
<proteinExistence type="predicted"/>
<dbReference type="EMBL" id="LVXZ01000289">
    <property type="protein sequence ID" value="OAP87255.1"/>
    <property type="molecule type" value="Genomic_DNA"/>
</dbReference>
<reference evidence="2 3" key="1">
    <citation type="submission" date="2016-04" db="EMBL/GenBank/DDBJ databases">
        <title>Acidithiobacillus ferrooxidans genome sequencing and assembly.</title>
        <authorList>
            <person name="Zhou Z."/>
        </authorList>
    </citation>
    <scope>NUCLEOTIDE SEQUENCE [LARGE SCALE GENOMIC DNA]</scope>
    <source>
        <strain evidence="2 3">BY0502</strain>
    </source>
</reference>
<gene>
    <name evidence="2" type="ORF">A4H96_15140</name>
</gene>
<dbReference type="Proteomes" id="UP000078302">
    <property type="component" value="Unassembled WGS sequence"/>
</dbReference>